<keyword evidence="2" id="KW-0472">Membrane</keyword>
<dbReference type="EMBL" id="VXIV02000616">
    <property type="protein sequence ID" value="KAF6037134.1"/>
    <property type="molecule type" value="Genomic_DNA"/>
</dbReference>
<sequence length="296" mass="32453">MVGNAAIWCGAPYLAITYHYYFIVTMAEIEASNITTQGMEKITKLAKGLPQIISVAVTFSVLALVIGIVYGVYRLFCKTRSEHDEDNVENKVFYDQFDVNCSQMNIEPEEHKFVNPAAKISSESESCSSNVSSSTTPASSSISKLVKPAQGDRFAVSKVSERSSSPSPLKIKIPKQFVQTSAASNADDQFAIALIDHKSNTIHNLDLSDCVIVNTQGNSVITPTSALFAQKWRDKTRYRRARRTSVDTRMNRNQGIVRQSSCPSAMTSDGVQSESPGNSDQSTTPHQPPSRTQSQV</sequence>
<evidence type="ECO:0000313" key="4">
    <source>
        <dbReference type="Proteomes" id="UP000593567"/>
    </source>
</evidence>
<comment type="caution">
    <text evidence="3">The sequence shown here is derived from an EMBL/GenBank/DDBJ whole genome shotgun (WGS) entry which is preliminary data.</text>
</comment>
<evidence type="ECO:0000256" key="1">
    <source>
        <dbReference type="SAM" id="MobiDB-lite"/>
    </source>
</evidence>
<feature type="region of interest" description="Disordered" evidence="1">
    <location>
        <begin position="239"/>
        <end position="296"/>
    </location>
</feature>
<evidence type="ECO:0000256" key="2">
    <source>
        <dbReference type="SAM" id="Phobius"/>
    </source>
</evidence>
<protein>
    <submittedName>
        <fullName evidence="3">Uncharacterized protein</fullName>
    </submittedName>
</protein>
<dbReference type="Proteomes" id="UP000593567">
    <property type="component" value="Unassembled WGS sequence"/>
</dbReference>
<organism evidence="3 4">
    <name type="scientific">Bugula neritina</name>
    <name type="common">Brown bryozoan</name>
    <name type="synonym">Sertularia neritina</name>
    <dbReference type="NCBI Taxonomy" id="10212"/>
    <lineage>
        <taxon>Eukaryota</taxon>
        <taxon>Metazoa</taxon>
        <taxon>Spiralia</taxon>
        <taxon>Lophotrochozoa</taxon>
        <taxon>Bryozoa</taxon>
        <taxon>Gymnolaemata</taxon>
        <taxon>Cheilostomatida</taxon>
        <taxon>Flustrina</taxon>
        <taxon>Buguloidea</taxon>
        <taxon>Bugulidae</taxon>
        <taxon>Bugula</taxon>
    </lineage>
</organism>
<proteinExistence type="predicted"/>
<keyword evidence="4" id="KW-1185">Reference proteome</keyword>
<feature type="region of interest" description="Disordered" evidence="1">
    <location>
        <begin position="125"/>
        <end position="145"/>
    </location>
</feature>
<keyword evidence="2" id="KW-1133">Transmembrane helix</keyword>
<evidence type="ECO:0000313" key="3">
    <source>
        <dbReference type="EMBL" id="KAF6037134.1"/>
    </source>
</evidence>
<name>A0A7J7KGX3_BUGNE</name>
<dbReference type="AlphaFoldDB" id="A0A7J7KGX3"/>
<reference evidence="3" key="1">
    <citation type="submission" date="2020-06" db="EMBL/GenBank/DDBJ databases">
        <title>Draft genome of Bugula neritina, a colonial animal packing powerful symbionts and potential medicines.</title>
        <authorList>
            <person name="Rayko M."/>
        </authorList>
    </citation>
    <scope>NUCLEOTIDE SEQUENCE [LARGE SCALE GENOMIC DNA]</scope>
    <source>
        <strain evidence="3">Kwan_BN1</strain>
    </source>
</reference>
<feature type="transmembrane region" description="Helical" evidence="2">
    <location>
        <begin position="52"/>
        <end position="73"/>
    </location>
</feature>
<feature type="compositionally biased region" description="Polar residues" evidence="1">
    <location>
        <begin position="251"/>
        <end position="296"/>
    </location>
</feature>
<gene>
    <name evidence="3" type="ORF">EB796_004542</name>
</gene>
<keyword evidence="2" id="KW-0812">Transmembrane</keyword>
<feature type="compositionally biased region" description="Low complexity" evidence="1">
    <location>
        <begin position="125"/>
        <end position="143"/>
    </location>
</feature>
<accession>A0A7J7KGX3</accession>